<dbReference type="InterPro" id="IPR003646">
    <property type="entry name" value="SH3-like_bac-type"/>
</dbReference>
<dbReference type="Gene3D" id="3.90.70.10">
    <property type="entry name" value="Cysteine proteinases"/>
    <property type="match status" value="1"/>
</dbReference>
<dbReference type="Gene3D" id="2.30.30.40">
    <property type="entry name" value="SH3 Domains"/>
    <property type="match status" value="1"/>
</dbReference>
<dbReference type="PROSITE" id="PS51781">
    <property type="entry name" value="SH3B"/>
    <property type="match status" value="1"/>
</dbReference>
<dbReference type="Proteomes" id="UP000029844">
    <property type="component" value="Unassembled WGS sequence"/>
</dbReference>
<dbReference type="eggNOG" id="COG4990">
    <property type="taxonomic scope" value="Bacteria"/>
</dbReference>
<dbReference type="EMBL" id="JNFA01000011">
    <property type="protein sequence ID" value="KGL42981.1"/>
    <property type="molecule type" value="Genomic_DNA"/>
</dbReference>
<dbReference type="PANTHER" id="PTHR37806:SF1">
    <property type="entry name" value="PEPTIDASE C39-LIKE DOMAIN-CONTAINING PROTEIN"/>
    <property type="match status" value="1"/>
</dbReference>
<dbReference type="SMART" id="SM00287">
    <property type="entry name" value="SH3b"/>
    <property type="match status" value="1"/>
</dbReference>
<dbReference type="PANTHER" id="PTHR37806">
    <property type="entry name" value="LMO0724 PROTEIN"/>
    <property type="match status" value="1"/>
</dbReference>
<dbReference type="eggNOG" id="COG4991">
    <property type="taxonomic scope" value="Bacteria"/>
</dbReference>
<evidence type="ECO:0000313" key="4">
    <source>
        <dbReference type="Proteomes" id="UP000029844"/>
    </source>
</evidence>
<dbReference type="STRING" id="1552123.EP57_05870"/>
<protein>
    <recommendedName>
        <fullName evidence="2">SH3b domain-containing protein</fullName>
    </recommendedName>
</protein>
<feature type="domain" description="SH3b" evidence="2">
    <location>
        <begin position="30"/>
        <end position="92"/>
    </location>
</feature>
<dbReference type="Pfam" id="PF08239">
    <property type="entry name" value="SH3_3"/>
    <property type="match status" value="1"/>
</dbReference>
<proteinExistence type="predicted"/>
<name>A0A099WEC1_9LIST</name>
<sequence length="266" mass="29018">MMNRQMRAKWLIGLVLVLLICTISIAKVAAATTYYTTANLTVRSGPGTNYKAVGWLTKGAKVSSVAKTGKWHQISFKGKKSFVSGNYLTTKAVTPAKPKPVKPTAKVLLNVPLIAQRPQLPTGCEIVAVTMVLKYKGAKVDKMKLAREMPRHSSNPNKGYVGNPYTKSGYTIYPPALMNLMKKYAGSAVNLTGASNATLEAKLRSGKPIAAWGKLSGFNIHCVVLTGYDSGNYYYNDPWTNKKNAKISKTAFNRAFNALSRRALSY</sequence>
<reference evidence="3 4" key="1">
    <citation type="submission" date="2014-05" db="EMBL/GenBank/DDBJ databases">
        <title>Novel Listeriaceae from food processing environments.</title>
        <authorList>
            <person name="den Bakker H.C."/>
        </authorList>
    </citation>
    <scope>NUCLEOTIDE SEQUENCE [LARGE SCALE GENOMIC DNA]</scope>
    <source>
        <strain evidence="3 4">FSL A5-0281</strain>
    </source>
</reference>
<dbReference type="InterPro" id="IPR039564">
    <property type="entry name" value="Peptidase_C39-like"/>
</dbReference>
<feature type="chain" id="PRO_5038574222" description="SH3b domain-containing protein" evidence="1">
    <location>
        <begin position="27"/>
        <end position="266"/>
    </location>
</feature>
<comment type="caution">
    <text evidence="3">The sequence shown here is derived from an EMBL/GenBank/DDBJ whole genome shotgun (WGS) entry which is preliminary data.</text>
</comment>
<keyword evidence="1" id="KW-0732">Signal</keyword>
<feature type="signal peptide" evidence="1">
    <location>
        <begin position="1"/>
        <end position="26"/>
    </location>
</feature>
<dbReference type="AlphaFoldDB" id="A0A099WEC1"/>
<evidence type="ECO:0000256" key="1">
    <source>
        <dbReference type="SAM" id="SignalP"/>
    </source>
</evidence>
<evidence type="ECO:0000313" key="3">
    <source>
        <dbReference type="EMBL" id="KGL42981.1"/>
    </source>
</evidence>
<accession>A0A099WEC1</accession>
<gene>
    <name evidence="3" type="ORF">EP57_05870</name>
</gene>
<evidence type="ECO:0000259" key="2">
    <source>
        <dbReference type="PROSITE" id="PS51781"/>
    </source>
</evidence>
<organism evidence="3 4">
    <name type="scientific">Listeria booriae</name>
    <dbReference type="NCBI Taxonomy" id="1552123"/>
    <lineage>
        <taxon>Bacteria</taxon>
        <taxon>Bacillati</taxon>
        <taxon>Bacillota</taxon>
        <taxon>Bacilli</taxon>
        <taxon>Bacillales</taxon>
        <taxon>Listeriaceae</taxon>
        <taxon>Listeria</taxon>
    </lineage>
</organism>
<keyword evidence="4" id="KW-1185">Reference proteome</keyword>
<dbReference type="Pfam" id="PF13529">
    <property type="entry name" value="Peptidase_C39_2"/>
    <property type="match status" value="1"/>
</dbReference>